<dbReference type="Pfam" id="PF05795">
    <property type="entry name" value="Plasmodium_Vir"/>
    <property type="match status" value="1"/>
</dbReference>
<keyword evidence="2" id="KW-1185">Reference proteome</keyword>
<dbReference type="EMBL" id="BDQF01000208">
    <property type="protein sequence ID" value="GAW84272.1"/>
    <property type="molecule type" value="Genomic_DNA"/>
</dbReference>
<feature type="non-terminal residue" evidence="1">
    <location>
        <position position="178"/>
    </location>
</feature>
<organism evidence="1 2">
    <name type="scientific">Plasmodium gonderi</name>
    <dbReference type="NCBI Taxonomy" id="77519"/>
    <lineage>
        <taxon>Eukaryota</taxon>
        <taxon>Sar</taxon>
        <taxon>Alveolata</taxon>
        <taxon>Apicomplexa</taxon>
        <taxon>Aconoidasida</taxon>
        <taxon>Haemosporida</taxon>
        <taxon>Plasmodiidae</taxon>
        <taxon>Plasmodium</taxon>
        <taxon>Plasmodium (Plasmodium)</taxon>
    </lineage>
</organism>
<dbReference type="InterPro" id="IPR008780">
    <property type="entry name" value="Plasmodium_Vir"/>
</dbReference>
<protein>
    <submittedName>
        <fullName evidence="1">Variable surface protein</fullName>
    </submittedName>
</protein>
<sequence length="178" mass="21380">MAVCNYESIYLLFPKCEEVILNINQNHANSLYKEKCNQIDDKYPDIFNSNINEICCQSLKYLDEIYNGRDASLDTAGFKYLYYWLYKYKLKWGKKSSDIKNFYDELINIYKINDMSYTVETDYQSVTVDEFENLKSSYDMHNSFIFIKEKCKPNENESYCTKIKEIMDKYNKQNIIEH</sequence>
<evidence type="ECO:0000313" key="2">
    <source>
        <dbReference type="Proteomes" id="UP000195521"/>
    </source>
</evidence>
<dbReference type="RefSeq" id="XP_028546861.1">
    <property type="nucleotide sequence ID" value="XM_028691060.1"/>
</dbReference>
<dbReference type="Proteomes" id="UP000195521">
    <property type="component" value="Unassembled WGS sequence"/>
</dbReference>
<evidence type="ECO:0000313" key="1">
    <source>
        <dbReference type="EMBL" id="GAW84272.1"/>
    </source>
</evidence>
<dbReference type="GeneID" id="39745080"/>
<accession>A0A1Y1JU51</accession>
<comment type="caution">
    <text evidence="1">The sequence shown here is derived from an EMBL/GenBank/DDBJ whole genome shotgun (WGS) entry which is preliminary data.</text>
</comment>
<dbReference type="AlphaFoldDB" id="A0A1Y1JU51"/>
<name>A0A1Y1JU51_PLAGO</name>
<reference evidence="2" key="1">
    <citation type="submission" date="2017-04" db="EMBL/GenBank/DDBJ databases">
        <title>Plasmodium gonderi genome.</title>
        <authorList>
            <person name="Arisue N."/>
            <person name="Honma H."/>
            <person name="Kawai S."/>
            <person name="Tougan T."/>
            <person name="Tanabe K."/>
            <person name="Horii T."/>
        </authorList>
    </citation>
    <scope>NUCLEOTIDE SEQUENCE [LARGE SCALE GENOMIC DNA]</scope>
    <source>
        <strain evidence="2">ATCC 30045</strain>
    </source>
</reference>
<proteinExistence type="predicted"/>
<gene>
    <name evidence="1" type="ORF">PGO_002055</name>
</gene>